<dbReference type="WBParaSite" id="HPBE_0002145501-mRNA-1">
    <property type="protein sequence ID" value="HPBE_0002145501-mRNA-1"/>
    <property type="gene ID" value="HPBE_0002145501"/>
</dbReference>
<dbReference type="InterPro" id="IPR036397">
    <property type="entry name" value="RNaseH_sf"/>
</dbReference>
<dbReference type="AlphaFoldDB" id="A0A8L8KUU3"/>
<proteinExistence type="predicted"/>
<keyword evidence="1" id="KW-1185">Reference proteome</keyword>
<protein>
    <submittedName>
        <fullName evidence="2">Arrestin_N domain-containing protein</fullName>
    </submittedName>
</protein>
<reference evidence="2" key="1">
    <citation type="submission" date="2019-09" db="UniProtKB">
        <authorList>
            <consortium name="WormBaseParasite"/>
        </authorList>
    </citation>
    <scope>IDENTIFICATION</scope>
</reference>
<accession>A0A8L8KUU3</accession>
<dbReference type="Gene3D" id="3.30.420.10">
    <property type="entry name" value="Ribonuclease H-like superfamily/Ribonuclease H"/>
    <property type="match status" value="1"/>
</dbReference>
<name>A0A8L8KUU3_HELPZ</name>
<sequence>MPHSEWPHNDMDFIIVPDNHVAGEETVNVSVEINTVFRSTVPFAAINSMPDLPKECVTRSRPFQTVGLDYLGPIPFKATHTVASKAWVCQITCLATRVVHLELVLNNLSKNSCCFLQLAEGREISFIAIIRLRFTLQRKPPQKSSTNLQQSAQSVSVQEGRRKIIAAAGSSTNGHRGDRICHKLKTINSLQGVEQFGPIDFVSPTVDIQLPTSQQPELRDKSNKLAPWYRQSFRAAFYTRSETFGIWTISQHFVNVISKESEDNDQRTLLRTKDKSYSWPMISSLGGNGHFESSRKFTQDHTA</sequence>
<evidence type="ECO:0000313" key="1">
    <source>
        <dbReference type="Proteomes" id="UP000050761"/>
    </source>
</evidence>
<dbReference type="GO" id="GO:0003676">
    <property type="term" value="F:nucleic acid binding"/>
    <property type="evidence" value="ECO:0007669"/>
    <property type="project" value="InterPro"/>
</dbReference>
<dbReference type="Proteomes" id="UP000050761">
    <property type="component" value="Unassembled WGS sequence"/>
</dbReference>
<evidence type="ECO:0000313" key="2">
    <source>
        <dbReference type="WBParaSite" id="HPBE_0002145501-mRNA-1"/>
    </source>
</evidence>
<organism evidence="1 2">
    <name type="scientific">Heligmosomoides polygyrus</name>
    <name type="common">Parasitic roundworm</name>
    <dbReference type="NCBI Taxonomy" id="6339"/>
    <lineage>
        <taxon>Eukaryota</taxon>
        <taxon>Metazoa</taxon>
        <taxon>Ecdysozoa</taxon>
        <taxon>Nematoda</taxon>
        <taxon>Chromadorea</taxon>
        <taxon>Rhabditida</taxon>
        <taxon>Rhabditina</taxon>
        <taxon>Rhabditomorpha</taxon>
        <taxon>Strongyloidea</taxon>
        <taxon>Heligmosomidae</taxon>
        <taxon>Heligmosomoides</taxon>
    </lineage>
</organism>